<keyword evidence="4" id="KW-1185">Reference proteome</keyword>
<dbReference type="SUPFAM" id="SSF51735">
    <property type="entry name" value="NAD(P)-binding Rossmann-fold domains"/>
    <property type="match status" value="1"/>
</dbReference>
<gene>
    <name evidence="3" type="ORF">LOC71_09120</name>
</gene>
<dbReference type="Proteomes" id="UP001430306">
    <property type="component" value="Unassembled WGS sequence"/>
</dbReference>
<evidence type="ECO:0000256" key="2">
    <source>
        <dbReference type="RuleBase" id="RU000363"/>
    </source>
</evidence>
<dbReference type="InterPro" id="IPR050259">
    <property type="entry name" value="SDR"/>
</dbReference>
<comment type="similarity">
    <text evidence="1 2">Belongs to the short-chain dehydrogenases/reductases (SDR) family.</text>
</comment>
<reference evidence="3" key="1">
    <citation type="submission" date="2021-11" db="EMBL/GenBank/DDBJ databases">
        <title>Genome sequence.</title>
        <authorList>
            <person name="Sun Q."/>
        </authorList>
    </citation>
    <scope>NUCLEOTIDE SEQUENCE</scope>
    <source>
        <strain evidence="3">JC740</strain>
    </source>
</reference>
<dbReference type="PANTHER" id="PTHR42879">
    <property type="entry name" value="3-OXOACYL-(ACYL-CARRIER-PROTEIN) REDUCTASE"/>
    <property type="match status" value="1"/>
</dbReference>
<proteinExistence type="inferred from homology"/>
<dbReference type="CDD" id="cd05233">
    <property type="entry name" value="SDR_c"/>
    <property type="match status" value="1"/>
</dbReference>
<evidence type="ECO:0000313" key="4">
    <source>
        <dbReference type="Proteomes" id="UP001430306"/>
    </source>
</evidence>
<dbReference type="PRINTS" id="PR00080">
    <property type="entry name" value="SDRFAMILY"/>
</dbReference>
<name>A0ABS8NI13_9BACT</name>
<dbReference type="RefSeq" id="WP_230273240.1">
    <property type="nucleotide sequence ID" value="NZ_JAJKFW010000020.1"/>
</dbReference>
<evidence type="ECO:0000256" key="1">
    <source>
        <dbReference type="ARBA" id="ARBA00006484"/>
    </source>
</evidence>
<dbReference type="Gene3D" id="3.40.50.720">
    <property type="entry name" value="NAD(P)-binding Rossmann-like Domain"/>
    <property type="match status" value="1"/>
</dbReference>
<organism evidence="3 4">
    <name type="scientific">Rhodopirellula halodulae</name>
    <dbReference type="NCBI Taxonomy" id="2894198"/>
    <lineage>
        <taxon>Bacteria</taxon>
        <taxon>Pseudomonadati</taxon>
        <taxon>Planctomycetota</taxon>
        <taxon>Planctomycetia</taxon>
        <taxon>Pirellulales</taxon>
        <taxon>Pirellulaceae</taxon>
        <taxon>Rhodopirellula</taxon>
    </lineage>
</organism>
<accession>A0ABS8NI13</accession>
<dbReference type="InterPro" id="IPR036291">
    <property type="entry name" value="NAD(P)-bd_dom_sf"/>
</dbReference>
<dbReference type="EMBL" id="JAJKFW010000020">
    <property type="protein sequence ID" value="MCC9642433.1"/>
    <property type="molecule type" value="Genomic_DNA"/>
</dbReference>
<dbReference type="InterPro" id="IPR002347">
    <property type="entry name" value="SDR_fam"/>
</dbReference>
<protein>
    <submittedName>
        <fullName evidence="3">SDR family oxidoreductase</fullName>
    </submittedName>
</protein>
<dbReference type="Pfam" id="PF00106">
    <property type="entry name" value="adh_short"/>
    <property type="match status" value="1"/>
</dbReference>
<evidence type="ECO:0000313" key="3">
    <source>
        <dbReference type="EMBL" id="MCC9642433.1"/>
    </source>
</evidence>
<comment type="caution">
    <text evidence="3">The sequence shown here is derived from an EMBL/GenBank/DDBJ whole genome shotgun (WGS) entry which is preliminary data.</text>
</comment>
<dbReference type="PRINTS" id="PR00081">
    <property type="entry name" value="GDHRDH"/>
</dbReference>
<sequence length="262" mass="28355">MDLQLHNQTALVTASSGGIGMAIAKRFAKEGATTIINGRSESSVNQAIDDIREEISDANLIGLVADNGTVDGIAKTIGEHPDVDILVNNLGIFEAVDFFDLTDDQWQEIFEINVMSGVRLARHYLKRMLDRDHGRIIFISSESGVLPAPEMAHYAMTKTAQLTLSRSLAQLTKGSKVTVNSVLPGSTLTPGVREFISDLFPDEPFETVEKRFVKENRPSSLIQRLIKPEEIANLVAFTASPLAAAINGAALRTDGGIVPTIV</sequence>